<accession>A0A495W1B1</accession>
<protein>
    <recommendedName>
        <fullName evidence="3">Barstar (Barnase inhibitor)</fullName>
    </recommendedName>
</protein>
<dbReference type="AlphaFoldDB" id="A0A495W1B1"/>
<dbReference type="Proteomes" id="UP000282084">
    <property type="component" value="Unassembled WGS sequence"/>
</dbReference>
<evidence type="ECO:0000313" key="1">
    <source>
        <dbReference type="EMBL" id="RKT54495.1"/>
    </source>
</evidence>
<dbReference type="EMBL" id="RBXO01000001">
    <property type="protein sequence ID" value="RKT54495.1"/>
    <property type="molecule type" value="Genomic_DNA"/>
</dbReference>
<gene>
    <name evidence="1" type="ORF">C8E97_3138</name>
</gene>
<evidence type="ECO:0000313" key="2">
    <source>
        <dbReference type="Proteomes" id="UP000282084"/>
    </source>
</evidence>
<keyword evidence="2" id="KW-1185">Reference proteome</keyword>
<sequence>MDLRDVVRRHPWLGERPHLVEADRREDLIRALGAADGVRVRTVRARTSVPELVTGIGRALEFPEPLPRGWWAFNDYYREIDRLSLGPFAVVVDDADLLARSAGVAAFVGAVHRLLSIADGGEPWEDVDVRVGYFFVGRWAELVSQGARGVGPVDRADPAG</sequence>
<proteinExistence type="predicted"/>
<name>A0A495W1B1_9PSEU</name>
<comment type="caution">
    <text evidence="1">The sequence shown here is derived from an EMBL/GenBank/DDBJ whole genome shotgun (WGS) entry which is preliminary data.</text>
</comment>
<reference evidence="1 2" key="1">
    <citation type="submission" date="2018-10" db="EMBL/GenBank/DDBJ databases">
        <title>Sequencing the genomes of 1000 actinobacteria strains.</title>
        <authorList>
            <person name="Klenk H.-P."/>
        </authorList>
    </citation>
    <scope>NUCLEOTIDE SEQUENCE [LARGE SCALE GENOMIC DNA]</scope>
    <source>
        <strain evidence="1 2">DSM 43800</strain>
    </source>
</reference>
<evidence type="ECO:0008006" key="3">
    <source>
        <dbReference type="Google" id="ProtNLM"/>
    </source>
</evidence>
<organism evidence="1 2">
    <name type="scientific">Saccharothrix australiensis</name>
    <dbReference type="NCBI Taxonomy" id="2072"/>
    <lineage>
        <taxon>Bacteria</taxon>
        <taxon>Bacillati</taxon>
        <taxon>Actinomycetota</taxon>
        <taxon>Actinomycetes</taxon>
        <taxon>Pseudonocardiales</taxon>
        <taxon>Pseudonocardiaceae</taxon>
        <taxon>Saccharothrix</taxon>
    </lineage>
</organism>